<keyword evidence="2" id="KW-1185">Reference proteome</keyword>
<proteinExistence type="predicted"/>
<organism evidence="1 2">
    <name type="scientific">Ameca splendens</name>
    <dbReference type="NCBI Taxonomy" id="208324"/>
    <lineage>
        <taxon>Eukaryota</taxon>
        <taxon>Metazoa</taxon>
        <taxon>Chordata</taxon>
        <taxon>Craniata</taxon>
        <taxon>Vertebrata</taxon>
        <taxon>Euteleostomi</taxon>
        <taxon>Actinopterygii</taxon>
        <taxon>Neopterygii</taxon>
        <taxon>Teleostei</taxon>
        <taxon>Neoteleostei</taxon>
        <taxon>Acanthomorphata</taxon>
        <taxon>Ovalentaria</taxon>
        <taxon>Atherinomorphae</taxon>
        <taxon>Cyprinodontiformes</taxon>
        <taxon>Goodeidae</taxon>
        <taxon>Ameca</taxon>
    </lineage>
</organism>
<reference evidence="1 2" key="1">
    <citation type="submission" date="2021-06" db="EMBL/GenBank/DDBJ databases">
        <authorList>
            <person name="Palmer J.M."/>
        </authorList>
    </citation>
    <scope>NUCLEOTIDE SEQUENCE [LARGE SCALE GENOMIC DNA]</scope>
    <source>
        <strain evidence="1 2">AS_MEX2019</strain>
        <tissue evidence="1">Muscle</tissue>
    </source>
</reference>
<dbReference type="Proteomes" id="UP001469553">
    <property type="component" value="Unassembled WGS sequence"/>
</dbReference>
<gene>
    <name evidence="1" type="ORF">AMECASPLE_009123</name>
</gene>
<accession>A0ABV0ZJV3</accession>
<dbReference type="EMBL" id="JAHRIP010066335">
    <property type="protein sequence ID" value="MEQ2306523.1"/>
    <property type="molecule type" value="Genomic_DNA"/>
</dbReference>
<comment type="caution">
    <text evidence="1">The sequence shown here is derived from an EMBL/GenBank/DDBJ whole genome shotgun (WGS) entry which is preliminary data.</text>
</comment>
<evidence type="ECO:0000313" key="2">
    <source>
        <dbReference type="Proteomes" id="UP001469553"/>
    </source>
</evidence>
<protein>
    <submittedName>
        <fullName evidence="1">Uncharacterized protein</fullName>
    </submittedName>
</protein>
<name>A0ABV0ZJV3_9TELE</name>
<sequence>MGEDFHSCPISLLQKSFCPIPILGQSKKVFLSHPTPGKMTPTSILLPFRMTPAPILFLHLVFRQYIQFDLTFYPLFFRCPCVQQEQFICGNMETFIALIQKTNLH</sequence>
<evidence type="ECO:0000313" key="1">
    <source>
        <dbReference type="EMBL" id="MEQ2306523.1"/>
    </source>
</evidence>